<gene>
    <name evidence="1" type="ORF">S06H3_38564</name>
</gene>
<accession>X1N0S5</accession>
<sequence length="203" mass="21878">MITIEISSTDIRLMEIEKGRVTKWASLSLEPGLFEGEVVSDPRALSVAVKQIMTSSGISGRNVTASVGGLYSISRIVMVPTPLGVSASREAVLEEVRGVMPLSEDELYLSWRVIAAGEGGQQVLVVGVPRDVIDSEVRALRAAGINPRVLDLKALALVRAVNREQALILNIEPTSFDTIMVVNGIPEIIRTTAWQPGDLSMED</sequence>
<organism evidence="1">
    <name type="scientific">marine sediment metagenome</name>
    <dbReference type="NCBI Taxonomy" id="412755"/>
    <lineage>
        <taxon>unclassified sequences</taxon>
        <taxon>metagenomes</taxon>
        <taxon>ecological metagenomes</taxon>
    </lineage>
</organism>
<evidence type="ECO:0000313" key="1">
    <source>
        <dbReference type="EMBL" id="GAI37617.1"/>
    </source>
</evidence>
<evidence type="ECO:0008006" key="2">
    <source>
        <dbReference type="Google" id="ProtNLM"/>
    </source>
</evidence>
<dbReference type="PANTHER" id="PTHR32432">
    <property type="entry name" value="CELL DIVISION PROTEIN FTSA-RELATED"/>
    <property type="match status" value="1"/>
</dbReference>
<name>X1N0S5_9ZZZZ</name>
<dbReference type="Gene3D" id="3.30.420.40">
    <property type="match status" value="1"/>
</dbReference>
<comment type="caution">
    <text evidence="1">The sequence shown here is derived from an EMBL/GenBank/DDBJ whole genome shotgun (WGS) entry which is preliminary data.</text>
</comment>
<dbReference type="Pfam" id="PF11104">
    <property type="entry name" value="PilM_2"/>
    <property type="match status" value="1"/>
</dbReference>
<proteinExistence type="predicted"/>
<feature type="non-terminal residue" evidence="1">
    <location>
        <position position="203"/>
    </location>
</feature>
<dbReference type="SUPFAM" id="SSF53067">
    <property type="entry name" value="Actin-like ATPase domain"/>
    <property type="match status" value="1"/>
</dbReference>
<dbReference type="EMBL" id="BARV01023514">
    <property type="protein sequence ID" value="GAI37617.1"/>
    <property type="molecule type" value="Genomic_DNA"/>
</dbReference>
<dbReference type="InterPro" id="IPR050696">
    <property type="entry name" value="FtsA/MreB"/>
</dbReference>
<dbReference type="AlphaFoldDB" id="X1N0S5"/>
<dbReference type="InterPro" id="IPR005883">
    <property type="entry name" value="PilM"/>
</dbReference>
<dbReference type="PANTHER" id="PTHR32432:SF3">
    <property type="entry name" value="ETHANOLAMINE UTILIZATION PROTEIN EUTJ"/>
    <property type="match status" value="1"/>
</dbReference>
<reference evidence="1" key="1">
    <citation type="journal article" date="2014" name="Front. Microbiol.">
        <title>High frequency of phylogenetically diverse reductive dehalogenase-homologous genes in deep subseafloor sedimentary metagenomes.</title>
        <authorList>
            <person name="Kawai M."/>
            <person name="Futagami T."/>
            <person name="Toyoda A."/>
            <person name="Takaki Y."/>
            <person name="Nishi S."/>
            <person name="Hori S."/>
            <person name="Arai W."/>
            <person name="Tsubouchi T."/>
            <person name="Morono Y."/>
            <person name="Uchiyama I."/>
            <person name="Ito T."/>
            <person name="Fujiyama A."/>
            <person name="Inagaki F."/>
            <person name="Takami H."/>
        </authorList>
    </citation>
    <scope>NUCLEOTIDE SEQUENCE</scope>
    <source>
        <strain evidence="1">Expedition CK06-06</strain>
    </source>
</reference>
<protein>
    <recommendedName>
        <fullName evidence="2">SHS2 domain-containing protein</fullName>
    </recommendedName>
</protein>
<dbReference type="InterPro" id="IPR043129">
    <property type="entry name" value="ATPase_NBD"/>
</dbReference>